<dbReference type="GeneID" id="63686139"/>
<name>M5FZ19_DACPD</name>
<dbReference type="HOGENOM" id="CLU_1626984_0_0_1"/>
<reference evidence="2 3" key="1">
    <citation type="journal article" date="2012" name="Science">
        <title>The Paleozoic origin of enzymatic lignin decomposition reconstructed from 31 fungal genomes.</title>
        <authorList>
            <person name="Floudas D."/>
            <person name="Binder M."/>
            <person name="Riley R."/>
            <person name="Barry K."/>
            <person name="Blanchette R.A."/>
            <person name="Henrissat B."/>
            <person name="Martinez A.T."/>
            <person name="Otillar R."/>
            <person name="Spatafora J.W."/>
            <person name="Yadav J.S."/>
            <person name="Aerts A."/>
            <person name="Benoit I."/>
            <person name="Boyd A."/>
            <person name="Carlson A."/>
            <person name="Copeland A."/>
            <person name="Coutinho P.M."/>
            <person name="de Vries R.P."/>
            <person name="Ferreira P."/>
            <person name="Findley K."/>
            <person name="Foster B."/>
            <person name="Gaskell J."/>
            <person name="Glotzer D."/>
            <person name="Gorecki P."/>
            <person name="Heitman J."/>
            <person name="Hesse C."/>
            <person name="Hori C."/>
            <person name="Igarashi K."/>
            <person name="Jurgens J.A."/>
            <person name="Kallen N."/>
            <person name="Kersten P."/>
            <person name="Kohler A."/>
            <person name="Kuees U."/>
            <person name="Kumar T.K.A."/>
            <person name="Kuo A."/>
            <person name="LaButti K."/>
            <person name="Larrondo L.F."/>
            <person name="Lindquist E."/>
            <person name="Ling A."/>
            <person name="Lombard V."/>
            <person name="Lucas S."/>
            <person name="Lundell T."/>
            <person name="Martin R."/>
            <person name="McLaughlin D.J."/>
            <person name="Morgenstern I."/>
            <person name="Morin E."/>
            <person name="Murat C."/>
            <person name="Nagy L.G."/>
            <person name="Nolan M."/>
            <person name="Ohm R.A."/>
            <person name="Patyshakuliyeva A."/>
            <person name="Rokas A."/>
            <person name="Ruiz-Duenas F.J."/>
            <person name="Sabat G."/>
            <person name="Salamov A."/>
            <person name="Samejima M."/>
            <person name="Schmutz J."/>
            <person name="Slot J.C."/>
            <person name="St John F."/>
            <person name="Stenlid J."/>
            <person name="Sun H."/>
            <person name="Sun S."/>
            <person name="Syed K."/>
            <person name="Tsang A."/>
            <person name="Wiebenga A."/>
            <person name="Young D."/>
            <person name="Pisabarro A."/>
            <person name="Eastwood D.C."/>
            <person name="Martin F."/>
            <person name="Cullen D."/>
            <person name="Grigoriev I.V."/>
            <person name="Hibbett D.S."/>
        </authorList>
    </citation>
    <scope>NUCLEOTIDE SEQUENCE [LARGE SCALE GENOMIC DNA]</scope>
    <source>
        <strain evidence="2 3">DJM-731 SS1</strain>
    </source>
</reference>
<dbReference type="OrthoDB" id="3227715at2759"/>
<sequence length="163" mass="18081">MSDVATRPSRRRRHASSSHAPTSPETSRNPASPDKRRPSIATDDRTELELLVLSTEEFEKEVERRLGLGRPGAVEEATLSEPVLLPRPKTKEEEEALHAKVMDLLRARVTALEKEEDPEFDPLCPLPQDLAGIQDDPLFGKLETLATQIVSTQPCATGIPERL</sequence>
<protein>
    <submittedName>
        <fullName evidence="2">Uncharacterized protein</fullName>
    </submittedName>
</protein>
<feature type="compositionally biased region" description="Basic and acidic residues" evidence="1">
    <location>
        <begin position="33"/>
        <end position="46"/>
    </location>
</feature>
<dbReference type="Proteomes" id="UP000030653">
    <property type="component" value="Unassembled WGS sequence"/>
</dbReference>
<evidence type="ECO:0000313" key="2">
    <source>
        <dbReference type="EMBL" id="EJU03291.1"/>
    </source>
</evidence>
<proteinExistence type="predicted"/>
<dbReference type="RefSeq" id="XP_040630185.1">
    <property type="nucleotide sequence ID" value="XM_040771077.1"/>
</dbReference>
<dbReference type="EMBL" id="JH795860">
    <property type="protein sequence ID" value="EJU03291.1"/>
    <property type="molecule type" value="Genomic_DNA"/>
</dbReference>
<dbReference type="AlphaFoldDB" id="M5FZ19"/>
<keyword evidence="3" id="KW-1185">Reference proteome</keyword>
<feature type="region of interest" description="Disordered" evidence="1">
    <location>
        <begin position="1"/>
        <end position="46"/>
    </location>
</feature>
<accession>M5FZ19</accession>
<evidence type="ECO:0000256" key="1">
    <source>
        <dbReference type="SAM" id="MobiDB-lite"/>
    </source>
</evidence>
<organism evidence="2 3">
    <name type="scientific">Dacryopinax primogenitus (strain DJM 731)</name>
    <name type="common">Brown rot fungus</name>
    <dbReference type="NCBI Taxonomy" id="1858805"/>
    <lineage>
        <taxon>Eukaryota</taxon>
        <taxon>Fungi</taxon>
        <taxon>Dikarya</taxon>
        <taxon>Basidiomycota</taxon>
        <taxon>Agaricomycotina</taxon>
        <taxon>Dacrymycetes</taxon>
        <taxon>Dacrymycetales</taxon>
        <taxon>Dacrymycetaceae</taxon>
        <taxon>Dacryopinax</taxon>
    </lineage>
</organism>
<gene>
    <name evidence="2" type="ORF">DACRYDRAFT_15148</name>
</gene>
<evidence type="ECO:0000313" key="3">
    <source>
        <dbReference type="Proteomes" id="UP000030653"/>
    </source>
</evidence>